<feature type="signal peptide" evidence="10">
    <location>
        <begin position="1"/>
        <end position="21"/>
    </location>
</feature>
<dbReference type="InterPro" id="IPR007733">
    <property type="entry name" value="Agouti"/>
</dbReference>
<dbReference type="RefSeq" id="XP_042197780.1">
    <property type="nucleotide sequence ID" value="XM_042341846.1"/>
</dbReference>
<dbReference type="OMA" id="DFCAFCQ"/>
<dbReference type="InParanoid" id="A0A4W3JR61"/>
<feature type="disulfide bond" evidence="9">
    <location>
        <begin position="92"/>
        <end position="107"/>
    </location>
</feature>
<dbReference type="GeneTree" id="ENSGT00940000154258"/>
<comment type="subcellular location">
    <subcellularLocation>
        <location evidence="1">Secreted</location>
    </subcellularLocation>
</comment>
<dbReference type="GO" id="GO:0032438">
    <property type="term" value="P:melanosome organization"/>
    <property type="evidence" value="ECO:0007669"/>
    <property type="project" value="TreeGrafter"/>
</dbReference>
<proteinExistence type="predicted"/>
<dbReference type="STRING" id="7868.ENSCMIP00000041721"/>
<evidence type="ECO:0000256" key="6">
    <source>
        <dbReference type="ARBA" id="ARBA00023157"/>
    </source>
</evidence>
<reference evidence="13" key="1">
    <citation type="journal article" date="2006" name="Science">
        <title>Ancient noncoding elements conserved in the human genome.</title>
        <authorList>
            <person name="Venkatesh B."/>
            <person name="Kirkness E.F."/>
            <person name="Loh Y.H."/>
            <person name="Halpern A.L."/>
            <person name="Lee A.P."/>
            <person name="Johnson J."/>
            <person name="Dandona N."/>
            <person name="Viswanathan L.D."/>
            <person name="Tay A."/>
            <person name="Venter J.C."/>
            <person name="Strausberg R.L."/>
            <person name="Brenner S."/>
        </authorList>
    </citation>
    <scope>NUCLEOTIDE SEQUENCE [LARGE SCALE GENOMIC DNA]</scope>
</reference>
<evidence type="ECO:0000256" key="5">
    <source>
        <dbReference type="ARBA" id="ARBA00022854"/>
    </source>
</evidence>
<feature type="disulfide bond" evidence="9">
    <location>
        <begin position="99"/>
        <end position="113"/>
    </location>
</feature>
<dbReference type="Ensembl" id="ENSCMIT00000042319.1">
    <property type="protein sequence ID" value="ENSCMIP00000041721.1"/>
    <property type="gene ID" value="ENSCMIG00000017393.1"/>
</dbReference>
<dbReference type="GO" id="GO:0005184">
    <property type="term" value="F:neuropeptide hormone activity"/>
    <property type="evidence" value="ECO:0007669"/>
    <property type="project" value="TreeGrafter"/>
</dbReference>
<reference evidence="12" key="4">
    <citation type="submission" date="2025-08" db="UniProtKB">
        <authorList>
            <consortium name="Ensembl"/>
        </authorList>
    </citation>
    <scope>IDENTIFICATION</scope>
</reference>
<feature type="disulfide bond" evidence="9">
    <location>
        <begin position="106"/>
        <end position="124"/>
    </location>
</feature>
<evidence type="ECO:0000259" key="11">
    <source>
        <dbReference type="PROSITE" id="PS51150"/>
    </source>
</evidence>
<reference evidence="12" key="5">
    <citation type="submission" date="2025-09" db="UniProtKB">
        <authorList>
            <consortium name="Ensembl"/>
        </authorList>
    </citation>
    <scope>IDENTIFICATION</scope>
</reference>
<dbReference type="PROSITE" id="PS51150">
    <property type="entry name" value="AGOUTI_2"/>
    <property type="match status" value="1"/>
</dbReference>
<feature type="chain" id="PRO_5021328691" description="Agouti-signaling protein" evidence="10">
    <location>
        <begin position="22"/>
        <end position="135"/>
    </location>
</feature>
<evidence type="ECO:0000256" key="4">
    <source>
        <dbReference type="ARBA" id="ARBA00022729"/>
    </source>
</evidence>
<accession>A0A4W3JR61</accession>
<dbReference type="PANTHER" id="PTHR16551">
    <property type="entry name" value="AGOUTI RELATED"/>
    <property type="match status" value="1"/>
</dbReference>
<gene>
    <name evidence="12" type="primary">asip1</name>
</gene>
<evidence type="ECO:0000313" key="12">
    <source>
        <dbReference type="Ensembl" id="ENSCMIP00000041721.1"/>
    </source>
</evidence>
<reference evidence="13" key="2">
    <citation type="journal article" date="2007" name="PLoS Biol.">
        <title>Survey sequencing and comparative analysis of the elephant shark (Callorhinchus milii) genome.</title>
        <authorList>
            <person name="Venkatesh B."/>
            <person name="Kirkness E.F."/>
            <person name="Loh Y.H."/>
            <person name="Halpern A.L."/>
            <person name="Lee A.P."/>
            <person name="Johnson J."/>
            <person name="Dandona N."/>
            <person name="Viswanathan L.D."/>
            <person name="Tay A."/>
            <person name="Venter J.C."/>
            <person name="Strausberg R.L."/>
            <person name="Brenner S."/>
        </authorList>
    </citation>
    <scope>NUCLEOTIDE SEQUENCE [LARGE SCALE GENOMIC DNA]</scope>
</reference>
<keyword evidence="13" id="KW-1185">Reference proteome</keyword>
<dbReference type="GO" id="GO:0009755">
    <property type="term" value="P:hormone-mediated signaling pathway"/>
    <property type="evidence" value="ECO:0007669"/>
    <property type="project" value="InterPro"/>
</dbReference>
<dbReference type="PROSITE" id="PS60024">
    <property type="entry name" value="AGOUTI_1"/>
    <property type="match status" value="1"/>
</dbReference>
<feature type="domain" description="Agouti" evidence="11">
    <location>
        <begin position="92"/>
        <end position="131"/>
    </location>
</feature>
<dbReference type="PANTHER" id="PTHR16551:SF1">
    <property type="entry name" value="AGOUTI-SIGNALING PROTEIN"/>
    <property type="match status" value="1"/>
</dbReference>
<organism evidence="12 13">
    <name type="scientific">Callorhinchus milii</name>
    <name type="common">Ghost shark</name>
    <dbReference type="NCBI Taxonomy" id="7868"/>
    <lineage>
        <taxon>Eukaryota</taxon>
        <taxon>Metazoa</taxon>
        <taxon>Chordata</taxon>
        <taxon>Craniata</taxon>
        <taxon>Vertebrata</taxon>
        <taxon>Chondrichthyes</taxon>
        <taxon>Holocephali</taxon>
        <taxon>Chimaeriformes</taxon>
        <taxon>Callorhinchidae</taxon>
        <taxon>Callorhinchus</taxon>
    </lineage>
</organism>
<evidence type="ECO:0000256" key="2">
    <source>
        <dbReference type="ARBA" id="ARBA00017885"/>
    </source>
</evidence>
<dbReference type="SMART" id="SM00792">
    <property type="entry name" value="Agouti"/>
    <property type="match status" value="1"/>
</dbReference>
<evidence type="ECO:0000256" key="3">
    <source>
        <dbReference type="ARBA" id="ARBA00022525"/>
    </source>
</evidence>
<evidence type="ECO:0000313" key="13">
    <source>
        <dbReference type="Proteomes" id="UP000314986"/>
    </source>
</evidence>
<dbReference type="AlphaFoldDB" id="A0A4W3JR61"/>
<feature type="disulfide bond" evidence="9">
    <location>
        <begin position="115"/>
        <end position="122"/>
    </location>
</feature>
<keyword evidence="4 10" id="KW-0732">Signal</keyword>
<evidence type="ECO:0000256" key="1">
    <source>
        <dbReference type="ARBA" id="ARBA00004613"/>
    </source>
</evidence>
<dbReference type="Gene3D" id="4.10.760.10">
    <property type="entry name" value="Agouti domain"/>
    <property type="match status" value="1"/>
</dbReference>
<dbReference type="GO" id="GO:0031779">
    <property type="term" value="F:melanocortin receptor binding"/>
    <property type="evidence" value="ECO:0007669"/>
    <property type="project" value="TreeGrafter"/>
</dbReference>
<reference evidence="13" key="3">
    <citation type="journal article" date="2014" name="Nature">
        <title>Elephant shark genome provides unique insights into gnathostome evolution.</title>
        <authorList>
            <consortium name="International Elephant Shark Genome Sequencing Consortium"/>
            <person name="Venkatesh B."/>
            <person name="Lee A.P."/>
            <person name="Ravi V."/>
            <person name="Maurya A.K."/>
            <person name="Lian M.M."/>
            <person name="Swann J.B."/>
            <person name="Ohta Y."/>
            <person name="Flajnik M.F."/>
            <person name="Sutoh Y."/>
            <person name="Kasahara M."/>
            <person name="Hoon S."/>
            <person name="Gangu V."/>
            <person name="Roy S.W."/>
            <person name="Irimia M."/>
            <person name="Korzh V."/>
            <person name="Kondrychyn I."/>
            <person name="Lim Z.W."/>
            <person name="Tay B.H."/>
            <person name="Tohari S."/>
            <person name="Kong K.W."/>
            <person name="Ho S."/>
            <person name="Lorente-Galdos B."/>
            <person name="Quilez J."/>
            <person name="Marques-Bonet T."/>
            <person name="Raney B.J."/>
            <person name="Ingham P.W."/>
            <person name="Tay A."/>
            <person name="Hillier L.W."/>
            <person name="Minx P."/>
            <person name="Boehm T."/>
            <person name="Wilson R.K."/>
            <person name="Brenner S."/>
            <person name="Warren W.C."/>
        </authorList>
    </citation>
    <scope>NUCLEOTIDE SEQUENCE [LARGE SCALE GENOMIC DNA]</scope>
</reference>
<evidence type="ECO:0000256" key="9">
    <source>
        <dbReference type="PROSITE-ProRule" id="PRU00494"/>
    </source>
</evidence>
<dbReference type="GO" id="GO:0005615">
    <property type="term" value="C:extracellular space"/>
    <property type="evidence" value="ECO:0007669"/>
    <property type="project" value="TreeGrafter"/>
</dbReference>
<keyword evidence="5" id="KW-0960">Knottin</keyword>
<dbReference type="InterPro" id="IPR027300">
    <property type="entry name" value="Agouti_dom"/>
</dbReference>
<dbReference type="InterPro" id="IPR036836">
    <property type="entry name" value="Agouti_dom_sf"/>
</dbReference>
<evidence type="ECO:0000256" key="8">
    <source>
        <dbReference type="ARBA" id="ARBA00033432"/>
    </source>
</evidence>
<protein>
    <recommendedName>
        <fullName evidence="2">Agouti-signaling protein</fullName>
    </recommendedName>
    <alternativeName>
        <fullName evidence="8">Agouti switch protein</fullName>
    </alternativeName>
</protein>
<dbReference type="GeneID" id="103189045"/>
<keyword evidence="7" id="KW-0325">Glycoprotein</keyword>
<keyword evidence="3" id="KW-0964">Secreted</keyword>
<feature type="disulfide bond" evidence="9">
    <location>
        <begin position="110"/>
        <end position="131"/>
    </location>
</feature>
<dbReference type="Proteomes" id="UP000314986">
    <property type="component" value="Unassembled WGS sequence"/>
</dbReference>
<evidence type="ECO:0000256" key="7">
    <source>
        <dbReference type="ARBA" id="ARBA00023180"/>
    </source>
</evidence>
<name>A0A4W3JR61_CALMI</name>
<evidence type="ECO:0000256" key="10">
    <source>
        <dbReference type="SAM" id="SignalP"/>
    </source>
</evidence>
<dbReference type="Pfam" id="PF05039">
    <property type="entry name" value="Agouti"/>
    <property type="match status" value="1"/>
</dbReference>
<dbReference type="SUPFAM" id="SSF57055">
    <property type="entry name" value="Agouti-related protein"/>
    <property type="match status" value="1"/>
</dbReference>
<keyword evidence="6 9" id="KW-1015">Disulfide bond</keyword>
<sequence length="135" mass="15542">MARPLCYSWILHCTCCLLVYSHLVLEEKKSDDQQSLSTDEHTGISIVELPKARIRNIRRENDKQNANQNRKTQNNGIAVVHRAKRPKAQGQCVKLWGMCLPPSPPCCHPCAFCHCRFFNTVCYCRKLNPKCLDRT</sequence>